<evidence type="ECO:0000313" key="3">
    <source>
        <dbReference type="Proteomes" id="UP000029273"/>
    </source>
</evidence>
<dbReference type="EMBL" id="JQSG02000006">
    <property type="protein sequence ID" value="OBS08406.1"/>
    <property type="molecule type" value="Genomic_DNA"/>
</dbReference>
<keyword evidence="3" id="KW-1185">Reference proteome</keyword>
<evidence type="ECO:0000256" key="1">
    <source>
        <dbReference type="SAM" id="MobiDB-lite"/>
    </source>
</evidence>
<feature type="compositionally biased region" description="Polar residues" evidence="1">
    <location>
        <begin position="195"/>
        <end position="214"/>
    </location>
</feature>
<gene>
    <name evidence="2" type="ORF">Thpro_022656</name>
</gene>
<accession>A0A1A6C1G0</accession>
<reference evidence="2 3" key="1">
    <citation type="journal article" date="2014" name="Genome Announc.">
        <title>Draft Genome Sequence of the Iron-Oxidizing, Acidophilic, and Halotolerant 'Thiobacillus prosperus' Type Strain DSM 5130.</title>
        <authorList>
            <person name="Ossandon F.J."/>
            <person name="Cardenas J.P."/>
            <person name="Corbett M."/>
            <person name="Quatrini R."/>
            <person name="Holmes D.S."/>
            <person name="Watkin E."/>
        </authorList>
    </citation>
    <scope>NUCLEOTIDE SEQUENCE [LARGE SCALE GENOMIC DNA]</scope>
    <source>
        <strain evidence="2 3">DSM 5130</strain>
    </source>
</reference>
<sequence length="291" mass="30148">MNTVQRNIQQRISQEIVSLDQLRRKKRIQKWTITVLGGCIAASLAVPNSGVALPRGGAIPLSAVEVGDDVLAGMRGRYVTPAQVVYFGVEMLTRWQTADGAAYNAGLYIGVDRSGNGFKPNVTILSREQRSPGQAGGSQVGPVASNGSISAGGIENVQGVGQSVQVTGDANGARNQITMNIGSGEIKIGAPSGEGWSSGTVATSDGNQKPSLGTQVGGGKASVSIAIPGQGIARQEISSLKGVQQQVQLVGSLNQVINHTTLIAKFNEQVSSQKGLNMNEALNAMHGLSVY</sequence>
<organism evidence="2 3">
    <name type="scientific">Acidihalobacter prosperus</name>
    <dbReference type="NCBI Taxonomy" id="160660"/>
    <lineage>
        <taxon>Bacteria</taxon>
        <taxon>Pseudomonadati</taxon>
        <taxon>Pseudomonadota</taxon>
        <taxon>Gammaproteobacteria</taxon>
        <taxon>Chromatiales</taxon>
        <taxon>Ectothiorhodospiraceae</taxon>
        <taxon>Acidihalobacter</taxon>
    </lineage>
</organism>
<protein>
    <submittedName>
        <fullName evidence="2">Uncharacterized protein</fullName>
    </submittedName>
</protein>
<dbReference type="Proteomes" id="UP000029273">
    <property type="component" value="Unassembled WGS sequence"/>
</dbReference>
<comment type="caution">
    <text evidence="2">The sequence shown here is derived from an EMBL/GenBank/DDBJ whole genome shotgun (WGS) entry which is preliminary data.</text>
</comment>
<feature type="region of interest" description="Disordered" evidence="1">
    <location>
        <begin position="195"/>
        <end position="219"/>
    </location>
</feature>
<dbReference type="OrthoDB" id="5585636at2"/>
<dbReference type="AlphaFoldDB" id="A0A1A6C1G0"/>
<name>A0A1A6C1G0_9GAMM</name>
<evidence type="ECO:0000313" key="2">
    <source>
        <dbReference type="EMBL" id="OBS08406.1"/>
    </source>
</evidence>
<dbReference type="RefSeq" id="WP_145930865.1">
    <property type="nucleotide sequence ID" value="NZ_JQSG02000006.1"/>
</dbReference>
<proteinExistence type="predicted"/>